<sequence length="89" mass="9547">MKYGCLAVKGKDDLQILFHCPRQFPKPVNVAGASSTKNQRELDVPQIVSSSFDFNLQDFNLQAEAATGGNELGDSRSFGELGVAMAATP</sequence>
<comment type="caution">
    <text evidence="1">The sequence shown here is derived from an EMBL/GenBank/DDBJ whole genome shotgun (WGS) entry which is preliminary data.</text>
</comment>
<reference evidence="1 2" key="1">
    <citation type="journal article" date="2023" name="Plants (Basel)">
        <title>Bridging the Gap: Combining Genomics and Transcriptomics Approaches to Understand Stylosanthes scabra, an Orphan Legume from the Brazilian Caatinga.</title>
        <authorList>
            <person name="Ferreira-Neto J.R.C."/>
            <person name="da Silva M.D."/>
            <person name="Binneck E."/>
            <person name="de Melo N.F."/>
            <person name="da Silva R.H."/>
            <person name="de Melo A.L.T.M."/>
            <person name="Pandolfi V."/>
            <person name="Bustamante F.O."/>
            <person name="Brasileiro-Vidal A.C."/>
            <person name="Benko-Iseppon A.M."/>
        </authorList>
    </citation>
    <scope>NUCLEOTIDE SEQUENCE [LARGE SCALE GENOMIC DNA]</scope>
    <source>
        <tissue evidence="1">Leaves</tissue>
    </source>
</reference>
<accession>A0ABU6ZFP6</accession>
<dbReference type="EMBL" id="JASCZI010272174">
    <property type="protein sequence ID" value="MED6220785.1"/>
    <property type="molecule type" value="Genomic_DNA"/>
</dbReference>
<gene>
    <name evidence="1" type="ORF">PIB30_048187</name>
</gene>
<evidence type="ECO:0000313" key="2">
    <source>
        <dbReference type="Proteomes" id="UP001341840"/>
    </source>
</evidence>
<organism evidence="1 2">
    <name type="scientific">Stylosanthes scabra</name>
    <dbReference type="NCBI Taxonomy" id="79078"/>
    <lineage>
        <taxon>Eukaryota</taxon>
        <taxon>Viridiplantae</taxon>
        <taxon>Streptophyta</taxon>
        <taxon>Embryophyta</taxon>
        <taxon>Tracheophyta</taxon>
        <taxon>Spermatophyta</taxon>
        <taxon>Magnoliopsida</taxon>
        <taxon>eudicotyledons</taxon>
        <taxon>Gunneridae</taxon>
        <taxon>Pentapetalae</taxon>
        <taxon>rosids</taxon>
        <taxon>fabids</taxon>
        <taxon>Fabales</taxon>
        <taxon>Fabaceae</taxon>
        <taxon>Papilionoideae</taxon>
        <taxon>50 kb inversion clade</taxon>
        <taxon>dalbergioids sensu lato</taxon>
        <taxon>Dalbergieae</taxon>
        <taxon>Pterocarpus clade</taxon>
        <taxon>Stylosanthes</taxon>
    </lineage>
</organism>
<protein>
    <submittedName>
        <fullName evidence="1">Uncharacterized protein</fullName>
    </submittedName>
</protein>
<evidence type="ECO:0000313" key="1">
    <source>
        <dbReference type="EMBL" id="MED6220785.1"/>
    </source>
</evidence>
<name>A0ABU6ZFP6_9FABA</name>
<dbReference type="Proteomes" id="UP001341840">
    <property type="component" value="Unassembled WGS sequence"/>
</dbReference>
<proteinExistence type="predicted"/>
<keyword evidence="2" id="KW-1185">Reference proteome</keyword>